<dbReference type="InterPro" id="IPR015424">
    <property type="entry name" value="PyrdxlP-dep_Trfase"/>
</dbReference>
<comment type="caution">
    <text evidence="7">The sequence shown here is derived from an EMBL/GenBank/DDBJ whole genome shotgun (WGS) entry which is preliminary data.</text>
</comment>
<dbReference type="InterPro" id="IPR015422">
    <property type="entry name" value="PyrdxlP-dep_Trfase_small"/>
</dbReference>
<dbReference type="PANTHER" id="PTHR11986">
    <property type="entry name" value="AMINOTRANSFERASE CLASS III"/>
    <property type="match status" value="1"/>
</dbReference>
<dbReference type="InterPro" id="IPR049704">
    <property type="entry name" value="Aminotrans_3_PPA_site"/>
</dbReference>
<feature type="binding site" evidence="6">
    <location>
        <begin position="95"/>
        <end position="96"/>
    </location>
    <ligand>
        <name>pyridoxal 5'-phosphate</name>
        <dbReference type="ChEBI" id="CHEBI:597326"/>
    </ligand>
</feature>
<organism evidence="7 8">
    <name type="scientific">Halovenus salina</name>
    <dbReference type="NCBI Taxonomy" id="1510225"/>
    <lineage>
        <taxon>Archaea</taxon>
        <taxon>Methanobacteriati</taxon>
        <taxon>Methanobacteriota</taxon>
        <taxon>Stenosarchaea group</taxon>
        <taxon>Halobacteria</taxon>
        <taxon>Halobacteriales</taxon>
        <taxon>Haloarculaceae</taxon>
        <taxon>Halovenus</taxon>
    </lineage>
</organism>
<keyword evidence="3 6" id="KW-0028">Amino-acid biosynthesis</keyword>
<dbReference type="Proteomes" id="UP001596445">
    <property type="component" value="Unassembled WGS sequence"/>
</dbReference>
<keyword evidence="6" id="KW-0055">Arginine biosynthesis</keyword>
<dbReference type="GO" id="GO:0008483">
    <property type="term" value="F:transaminase activity"/>
    <property type="evidence" value="ECO:0007669"/>
    <property type="project" value="UniProtKB-UniRule"/>
</dbReference>
<feature type="binding site" evidence="6">
    <location>
        <position position="263"/>
    </location>
    <ligand>
        <name>pyridoxal 5'-phosphate</name>
        <dbReference type="ChEBI" id="CHEBI:597326"/>
    </ligand>
</feature>
<comment type="pathway">
    <text evidence="6">Amino-acid biosynthesis; L-arginine biosynthesis.</text>
</comment>
<comment type="similarity">
    <text evidence="6">Belongs to the class-III pyridoxal-phosphate-dependent aminotransferase family. LysJ subfamily.</text>
</comment>
<dbReference type="EC" id="2.6.1.124" evidence="6"/>
<dbReference type="AlphaFoldDB" id="A0ABD5W0Q5"/>
<comment type="subunit">
    <text evidence="6">Homodimer.</text>
</comment>
<evidence type="ECO:0000313" key="7">
    <source>
        <dbReference type="EMBL" id="MFC7058900.1"/>
    </source>
</evidence>
<reference evidence="7 8" key="1">
    <citation type="journal article" date="2019" name="Int. J. Syst. Evol. Microbiol.">
        <title>The Global Catalogue of Microorganisms (GCM) 10K type strain sequencing project: providing services to taxonomists for standard genome sequencing and annotation.</title>
        <authorList>
            <consortium name="The Broad Institute Genomics Platform"/>
            <consortium name="The Broad Institute Genome Sequencing Center for Infectious Disease"/>
            <person name="Wu L."/>
            <person name="Ma J."/>
        </authorList>
    </citation>
    <scope>NUCLEOTIDE SEQUENCE [LARGE SCALE GENOMIC DNA]</scope>
    <source>
        <strain evidence="7 8">JCM 30072</strain>
    </source>
</reference>
<dbReference type="InterPro" id="IPR004636">
    <property type="entry name" value="AcOrn/SuccOrn_fam"/>
</dbReference>
<dbReference type="InterPro" id="IPR005814">
    <property type="entry name" value="Aminotrans_3"/>
</dbReference>
<dbReference type="PANTHER" id="PTHR11986:SF79">
    <property type="entry name" value="ACETYLORNITHINE AMINOTRANSFERASE, MITOCHONDRIAL"/>
    <property type="match status" value="1"/>
</dbReference>
<dbReference type="Gene3D" id="3.90.1150.10">
    <property type="entry name" value="Aspartate Aminotransferase, domain 1"/>
    <property type="match status" value="1"/>
</dbReference>
<dbReference type="GO" id="GO:0042450">
    <property type="term" value="P:L-arginine biosynthetic process via ornithine"/>
    <property type="evidence" value="ECO:0007669"/>
    <property type="project" value="UniProtKB-UniRule"/>
</dbReference>
<evidence type="ECO:0000256" key="4">
    <source>
        <dbReference type="ARBA" id="ARBA00022679"/>
    </source>
</evidence>
<feature type="binding site" evidence="6">
    <location>
        <position position="262"/>
    </location>
    <ligand>
        <name>substrate</name>
    </ligand>
</feature>
<evidence type="ECO:0000256" key="3">
    <source>
        <dbReference type="ARBA" id="ARBA00022605"/>
    </source>
</evidence>
<evidence type="ECO:0000256" key="6">
    <source>
        <dbReference type="HAMAP-Rule" id="MF_02084"/>
    </source>
</evidence>
<feature type="binding site" evidence="6">
    <location>
        <position position="125"/>
    </location>
    <ligand>
        <name>substrate</name>
    </ligand>
</feature>
<dbReference type="PROSITE" id="PS00600">
    <property type="entry name" value="AA_TRANSFER_CLASS_3"/>
    <property type="match status" value="1"/>
</dbReference>
<evidence type="ECO:0000313" key="8">
    <source>
        <dbReference type="Proteomes" id="UP001596445"/>
    </source>
</evidence>
<sequence length="375" mass="40228">MSGFTYSQKSMEIESGDGVRLTDSSGTEYLDFGANYACTPLGHSHESVRSAVDDQLDDLTFVQAVYPVDIRQRLHETLTAAAPAHLDNVWVCNSGTEANEAALKFARSATGNTKFVAATHAFHGRTMGSLSVTWKDKYRSHYEPLLDDTEFVPYNDSETLAEAVDDDTAAVILEPIQGAGGINPASETFLQTAREATEEAGAALVFDEVQTGLGRTGRMWNHERADIVPDMVTSAKGLANGLPIGATMCRDWIAEEYGNHASTFGGSPVVAAAAEATLSTIHDEQIPSHADEMGAYLREQLERELGDSVRDVRGEGLMVGVEIEGSASDAVTALAHDQHVLALTAGKHVVRFLPPLVVDKTHVERAVTALSAVLE</sequence>
<dbReference type="CDD" id="cd00610">
    <property type="entry name" value="OAT_like"/>
    <property type="match status" value="1"/>
</dbReference>
<dbReference type="InterPro" id="IPR037537">
    <property type="entry name" value="LysJ"/>
</dbReference>
<accession>A0ABD5W0Q5</accession>
<evidence type="ECO:0000256" key="5">
    <source>
        <dbReference type="ARBA" id="ARBA00022898"/>
    </source>
</evidence>
<feature type="binding site" evidence="6">
    <location>
        <begin position="207"/>
        <end position="210"/>
    </location>
    <ligand>
        <name>pyridoxal 5'-phosphate</name>
        <dbReference type="ChEBI" id="CHEBI:597326"/>
    </ligand>
</feature>
<dbReference type="GO" id="GO:0019878">
    <property type="term" value="P:lysine biosynthetic process via aminoadipic acid"/>
    <property type="evidence" value="ECO:0007669"/>
    <property type="project" value="UniProtKB-UniRule"/>
</dbReference>
<feature type="modified residue" description="N6-(pyridoxal phosphate)lysine" evidence="6">
    <location>
        <position position="236"/>
    </location>
</feature>
<dbReference type="InterPro" id="IPR050103">
    <property type="entry name" value="Class-III_PLP-dep_AT"/>
</dbReference>
<dbReference type="HAMAP" id="MF_02084">
    <property type="entry name" value="LysJ_aminotrans_3"/>
    <property type="match status" value="1"/>
</dbReference>
<keyword evidence="1 6" id="KW-0963">Cytoplasm</keyword>
<name>A0ABD5W0Q5_9EURY</name>
<dbReference type="EC" id="2.6.1.118" evidence="6"/>
<dbReference type="Pfam" id="PF00202">
    <property type="entry name" value="Aminotran_3"/>
    <property type="match status" value="1"/>
</dbReference>
<dbReference type="SUPFAM" id="SSF53383">
    <property type="entry name" value="PLP-dependent transferases"/>
    <property type="match status" value="1"/>
</dbReference>
<dbReference type="FunFam" id="3.40.640.10:FF:000004">
    <property type="entry name" value="Acetylornithine aminotransferase"/>
    <property type="match status" value="1"/>
</dbReference>
<comment type="cofactor">
    <cofactor evidence="6">
        <name>pyridoxal 5'-phosphate</name>
        <dbReference type="ChEBI" id="CHEBI:597326"/>
    </cofactor>
    <text evidence="6">Binds 1 pyridoxal phosphate per subunit.</text>
</comment>
<comment type="pathway">
    <text evidence="6">Amino-acid biosynthesis; L-lysine biosynthesis via AAA pathway; L-lysine from L-alpha-aminoadipate (Thermus route): step 4/5.</text>
</comment>
<keyword evidence="2 6" id="KW-0032">Aminotransferase</keyword>
<protein>
    <recommendedName>
        <fullName evidence="6">Putative [LysW]-aminoadipate semialdehyde/glutamate semialdehyde transaminase</fullName>
        <ecNumber evidence="6">2.6.1.118</ecNumber>
        <ecNumber evidence="6">2.6.1.124</ecNumber>
    </recommendedName>
</protein>
<gene>
    <name evidence="6" type="primary">lysJ</name>
    <name evidence="7" type="ORF">ACFQQG_12885</name>
</gene>
<comment type="catalytic activity">
    <reaction evidence="6">
        <text>[amino-group carrier protein]-C-terminal-gamma-(L-ornithyl)-L-glutamate + 2-oxoglutarate = [amino-group carrier protein]-C-terminal-gamma-(L-glutamyl-5-semialdehyde)-L-glutamate + L-glutamate</text>
        <dbReference type="Rhea" id="RHEA:52672"/>
        <dbReference type="Rhea" id="RHEA-COMP:13327"/>
        <dbReference type="Rhea" id="RHEA-COMP:13328"/>
        <dbReference type="ChEBI" id="CHEBI:16810"/>
        <dbReference type="ChEBI" id="CHEBI:29985"/>
        <dbReference type="ChEBI" id="CHEBI:136761"/>
        <dbReference type="ChEBI" id="CHEBI:136763"/>
        <dbReference type="EC" id="2.6.1.124"/>
    </reaction>
</comment>
<keyword evidence="6" id="KW-0457">Lysine biosynthesis</keyword>
<keyword evidence="8" id="KW-1185">Reference proteome</keyword>
<evidence type="ECO:0000256" key="1">
    <source>
        <dbReference type="ARBA" id="ARBA00022490"/>
    </source>
</evidence>
<dbReference type="PIRSF" id="PIRSF000521">
    <property type="entry name" value="Transaminase_4ab_Lys_Orn"/>
    <property type="match status" value="1"/>
</dbReference>
<evidence type="ECO:0000256" key="2">
    <source>
        <dbReference type="ARBA" id="ARBA00022576"/>
    </source>
</evidence>
<dbReference type="InterPro" id="IPR015421">
    <property type="entry name" value="PyrdxlP-dep_Trfase_major"/>
</dbReference>
<dbReference type="GO" id="GO:0005737">
    <property type="term" value="C:cytoplasm"/>
    <property type="evidence" value="ECO:0007669"/>
    <property type="project" value="UniProtKB-SubCell"/>
</dbReference>
<keyword evidence="4 6" id="KW-0808">Transferase</keyword>
<dbReference type="RefSeq" id="WP_267161633.1">
    <property type="nucleotide sequence ID" value="NZ_CP112972.1"/>
</dbReference>
<comment type="subcellular location">
    <subcellularLocation>
        <location evidence="6">Cytoplasm</location>
    </subcellularLocation>
</comment>
<keyword evidence="5 6" id="KW-0663">Pyridoxal phosphate</keyword>
<dbReference type="EMBL" id="JBHSZI010000001">
    <property type="protein sequence ID" value="MFC7058900.1"/>
    <property type="molecule type" value="Genomic_DNA"/>
</dbReference>
<comment type="function">
    <text evidence="6">Involved in both the arginine and lysine biosynthetic pathways.</text>
</comment>
<dbReference type="Gene3D" id="3.40.640.10">
    <property type="entry name" value="Type I PLP-dependent aspartate aminotransferase-like (Major domain)"/>
    <property type="match status" value="1"/>
</dbReference>
<dbReference type="GeneID" id="76630973"/>
<proteinExistence type="inferred from homology"/>
<feature type="binding site" evidence="6">
    <location>
        <position position="122"/>
    </location>
    <ligand>
        <name>pyridoxal 5'-phosphate</name>
        <dbReference type="ChEBI" id="CHEBI:597326"/>
    </ligand>
</feature>
<dbReference type="NCBIfam" id="TIGR00707">
    <property type="entry name" value="argD"/>
    <property type="match status" value="1"/>
</dbReference>
<comment type="catalytic activity">
    <reaction evidence="6">
        <text>[amino-group carrier protein]-C-terminal-gamma-(L-lysyl)-L-glutamate + 2-oxoglutarate = [amino-group carrier protein]-C-terminal-N-(1-carboxy-5-oxopentan-1-yl)-L-glutamine + L-glutamate</text>
        <dbReference type="Rhea" id="RHEA:41952"/>
        <dbReference type="Rhea" id="RHEA-COMP:9714"/>
        <dbReference type="Rhea" id="RHEA-COMP:9715"/>
        <dbReference type="ChEBI" id="CHEBI:16810"/>
        <dbReference type="ChEBI" id="CHEBI:29985"/>
        <dbReference type="ChEBI" id="CHEBI:78501"/>
        <dbReference type="ChEBI" id="CHEBI:78526"/>
        <dbReference type="EC" id="2.6.1.118"/>
    </reaction>
</comment>